<dbReference type="AlphaFoldDB" id="A0AAE3IR87"/>
<name>A0AAE3IR87_9BACT</name>
<evidence type="ECO:0000313" key="2">
    <source>
        <dbReference type="Proteomes" id="UP001209317"/>
    </source>
</evidence>
<evidence type="ECO:0000313" key="1">
    <source>
        <dbReference type="EMBL" id="MCU7694322.1"/>
    </source>
</evidence>
<dbReference type="Gene3D" id="3.40.30.10">
    <property type="entry name" value="Glutaredoxin"/>
    <property type="match status" value="1"/>
</dbReference>
<sequence>MHNVTPYWNKAISLEEYLRDIDNAIAGNTNPEYAPFYELNKKRIERLLKTYQPSEEQKLLLQSKEFKGKVLIISEGWCGDAAQSVPVVYKFFSPVGEVKIIYRDTNNLIDSYLTNGAKSIPVVLLLNESNDVVAQWGPRPAYGDELLKKFKTDPVEYPKEQFLQDLQVAYNKDKGNAIANELLSLL</sequence>
<proteinExistence type="predicted"/>
<dbReference type="EMBL" id="JAOTPL010000008">
    <property type="protein sequence ID" value="MCU7694322.1"/>
    <property type="molecule type" value="Genomic_DNA"/>
</dbReference>
<comment type="caution">
    <text evidence="1">The sequence shown here is derived from an EMBL/GenBank/DDBJ whole genome shotgun (WGS) entry which is preliminary data.</text>
</comment>
<reference evidence="1" key="1">
    <citation type="submission" date="2022-10" db="EMBL/GenBank/DDBJ databases">
        <authorList>
            <person name="Kim H.S."/>
            <person name="Kim J.-S."/>
            <person name="Suh M.K."/>
            <person name="Eom M.K."/>
            <person name="Lee J.-S."/>
        </authorList>
    </citation>
    <scope>NUCLEOTIDE SEQUENCE</scope>
    <source>
        <strain evidence="1">LIP-5</strain>
    </source>
</reference>
<accession>A0AAE3IR87</accession>
<dbReference type="RefSeq" id="WP_263037808.1">
    <property type="nucleotide sequence ID" value="NZ_JAOTPL010000008.1"/>
</dbReference>
<dbReference type="Proteomes" id="UP001209317">
    <property type="component" value="Unassembled WGS sequence"/>
</dbReference>
<dbReference type="Pfam" id="PF14595">
    <property type="entry name" value="Thioredoxin_9"/>
    <property type="match status" value="1"/>
</dbReference>
<keyword evidence="2" id="KW-1185">Reference proteome</keyword>
<gene>
    <name evidence="1" type="ORF">OD355_07320</name>
</gene>
<organism evidence="1 2">
    <name type="scientific">Haoranjiania flava</name>
    <dbReference type="NCBI Taxonomy" id="1856322"/>
    <lineage>
        <taxon>Bacteria</taxon>
        <taxon>Pseudomonadati</taxon>
        <taxon>Bacteroidota</taxon>
        <taxon>Chitinophagia</taxon>
        <taxon>Chitinophagales</taxon>
        <taxon>Chitinophagaceae</taxon>
        <taxon>Haoranjiania</taxon>
    </lineage>
</organism>
<protein>
    <submittedName>
        <fullName evidence="1">Thioredoxin family protein</fullName>
    </submittedName>
</protein>